<evidence type="ECO:0000313" key="2">
    <source>
        <dbReference type="EMBL" id="KAF6104489.1"/>
    </source>
</evidence>
<dbReference type="Proteomes" id="UP000664940">
    <property type="component" value="Unassembled WGS sequence"/>
</dbReference>
<sequence length="215" mass="24086">MKDPEFALSLPPSPISRSHSHLHLSPPPSFLRCIPSGAHLCLSPLLLPGVLSLPFCFLSFTGSSFASLTWFLSPRSPLVHVYLRDFLNKLLTLEFLALMSVLAKLKDQVLTSNTAHLTLPPWNGEILRTTHKVERKFMSELTSGTPVGAWKTTLRTLIQCEYVPEKENATHPGSIFNQGCLEVSVVMMKYIYTPYMYITHLSVFSSETYFVSLAL</sequence>
<protein>
    <submittedName>
        <fullName evidence="2">Uncharacterized protein</fullName>
    </submittedName>
</protein>
<accession>A0A834A4P5</accession>
<comment type="caution">
    <text evidence="2">The sequence shown here is derived from an EMBL/GenBank/DDBJ whole genome shotgun (WGS) entry which is preliminary data.</text>
</comment>
<name>A0A834A4P5_9CHIR</name>
<organism evidence="2 3">
    <name type="scientific">Phyllostomus discolor</name>
    <name type="common">pale spear-nosed bat</name>
    <dbReference type="NCBI Taxonomy" id="89673"/>
    <lineage>
        <taxon>Eukaryota</taxon>
        <taxon>Metazoa</taxon>
        <taxon>Chordata</taxon>
        <taxon>Craniata</taxon>
        <taxon>Vertebrata</taxon>
        <taxon>Euteleostomi</taxon>
        <taxon>Mammalia</taxon>
        <taxon>Eutheria</taxon>
        <taxon>Laurasiatheria</taxon>
        <taxon>Chiroptera</taxon>
        <taxon>Yangochiroptera</taxon>
        <taxon>Phyllostomidae</taxon>
        <taxon>Phyllostominae</taxon>
        <taxon>Phyllostomus</taxon>
    </lineage>
</organism>
<reference evidence="2 3" key="1">
    <citation type="journal article" date="2020" name="Nature">
        <title>Six reference-quality genomes reveal evolution of bat adaptations.</title>
        <authorList>
            <person name="Jebb D."/>
            <person name="Huang Z."/>
            <person name="Pippel M."/>
            <person name="Hughes G.M."/>
            <person name="Lavrichenko K."/>
            <person name="Devanna P."/>
            <person name="Winkler S."/>
            <person name="Jermiin L.S."/>
            <person name="Skirmuntt E.C."/>
            <person name="Katzourakis A."/>
            <person name="Burkitt-Gray L."/>
            <person name="Ray D.A."/>
            <person name="Sullivan K.A.M."/>
            <person name="Roscito J.G."/>
            <person name="Kirilenko B.M."/>
            <person name="Davalos L.M."/>
            <person name="Corthals A.P."/>
            <person name="Power M.L."/>
            <person name="Jones G."/>
            <person name="Ransome R.D."/>
            <person name="Dechmann D.K.N."/>
            <person name="Locatelli A.G."/>
            <person name="Puechmaille S.J."/>
            <person name="Fedrigo O."/>
            <person name="Jarvis E.D."/>
            <person name="Hiller M."/>
            <person name="Vernes S.C."/>
            <person name="Myers E.W."/>
            <person name="Teeling E.C."/>
        </authorList>
    </citation>
    <scope>NUCLEOTIDE SEQUENCE [LARGE SCALE GENOMIC DNA]</scope>
    <source>
        <strain evidence="2">Bat1K_MPI-CBG_1</strain>
    </source>
</reference>
<evidence type="ECO:0000256" key="1">
    <source>
        <dbReference type="SAM" id="MobiDB-lite"/>
    </source>
</evidence>
<dbReference type="AlphaFoldDB" id="A0A834A4P5"/>
<evidence type="ECO:0000313" key="3">
    <source>
        <dbReference type="Proteomes" id="UP000664940"/>
    </source>
</evidence>
<dbReference type="EMBL" id="JABVXQ010000006">
    <property type="protein sequence ID" value="KAF6104489.1"/>
    <property type="molecule type" value="Genomic_DNA"/>
</dbReference>
<gene>
    <name evidence="2" type="ORF">HJG60_011404</name>
</gene>
<proteinExistence type="predicted"/>
<feature type="region of interest" description="Disordered" evidence="1">
    <location>
        <begin position="1"/>
        <end position="20"/>
    </location>
</feature>